<accession>A0ABP8I2U6</accession>
<reference evidence="2" key="1">
    <citation type="journal article" date="2019" name="Int. J. Syst. Evol. Microbiol.">
        <title>The Global Catalogue of Microorganisms (GCM) 10K type strain sequencing project: providing services to taxonomists for standard genome sequencing and annotation.</title>
        <authorList>
            <consortium name="The Broad Institute Genomics Platform"/>
            <consortium name="The Broad Institute Genome Sequencing Center for Infectious Disease"/>
            <person name="Wu L."/>
            <person name="Ma J."/>
        </authorList>
    </citation>
    <scope>NUCLEOTIDE SEQUENCE [LARGE SCALE GENOMIC DNA]</scope>
    <source>
        <strain evidence="2">JCM 17923</strain>
    </source>
</reference>
<sequence>MGFLVTADYGTLIRQEQLDIVLSGTPTALTQAEIFAQELIESYLRTRYDVAAIFGAEGEERSALIVTYMVDITLYTVHARHGRVAMPEKRIDRYDQAIDWLKAVATGKISANLPLLPLEDRTGGFKWGSAPRQTLSW</sequence>
<comment type="caution">
    <text evidence="1">The sequence shown here is derived from an EMBL/GenBank/DDBJ whole genome shotgun (WGS) entry which is preliminary data.</text>
</comment>
<gene>
    <name evidence="1" type="ORF">GCM10023185_06960</name>
</gene>
<evidence type="ECO:0008006" key="3">
    <source>
        <dbReference type="Google" id="ProtNLM"/>
    </source>
</evidence>
<protein>
    <recommendedName>
        <fullName evidence="3">DUF1320 domain-containing protein</fullName>
    </recommendedName>
</protein>
<organism evidence="1 2">
    <name type="scientific">Hymenobacter saemangeumensis</name>
    <dbReference type="NCBI Taxonomy" id="1084522"/>
    <lineage>
        <taxon>Bacteria</taxon>
        <taxon>Pseudomonadati</taxon>
        <taxon>Bacteroidota</taxon>
        <taxon>Cytophagia</taxon>
        <taxon>Cytophagales</taxon>
        <taxon>Hymenobacteraceae</taxon>
        <taxon>Hymenobacter</taxon>
    </lineage>
</organism>
<dbReference type="InterPro" id="IPR009752">
    <property type="entry name" value="Phage_Mu_GpJ"/>
</dbReference>
<dbReference type="RefSeq" id="WP_345233859.1">
    <property type="nucleotide sequence ID" value="NZ_BAABGZ010000010.1"/>
</dbReference>
<dbReference type="EMBL" id="BAABGZ010000010">
    <property type="protein sequence ID" value="GAA4349891.1"/>
    <property type="molecule type" value="Genomic_DNA"/>
</dbReference>
<evidence type="ECO:0000313" key="1">
    <source>
        <dbReference type="EMBL" id="GAA4349891.1"/>
    </source>
</evidence>
<name>A0ABP8I2U6_9BACT</name>
<evidence type="ECO:0000313" key="2">
    <source>
        <dbReference type="Proteomes" id="UP001501153"/>
    </source>
</evidence>
<dbReference type="Proteomes" id="UP001501153">
    <property type="component" value="Unassembled WGS sequence"/>
</dbReference>
<keyword evidence="2" id="KW-1185">Reference proteome</keyword>
<dbReference type="Pfam" id="PF07030">
    <property type="entry name" value="Phage_Mu_Gp36"/>
    <property type="match status" value="1"/>
</dbReference>
<proteinExistence type="predicted"/>